<dbReference type="RefSeq" id="YP_007111750.1">
    <property type="nucleotide sequence ID" value="NC_019710.1"/>
</dbReference>
<dbReference type="Proteomes" id="UP000010377">
    <property type="component" value="Segment"/>
</dbReference>
<organism evidence="2 3">
    <name type="scientific">Enterobacteria phage HK140</name>
    <dbReference type="NCBI Taxonomy" id="1147143"/>
    <lineage>
        <taxon>Viruses</taxon>
        <taxon>Duplodnaviria</taxon>
        <taxon>Heunggongvirae</taxon>
        <taxon>Uroviricota</taxon>
        <taxon>Caudoviricetes</taxon>
        <taxon>Hendrixvirinae</taxon>
        <taxon>Yautsimvirus</taxon>
        <taxon>Yautsimvirus HK140</taxon>
    </lineage>
</organism>
<evidence type="ECO:0000313" key="2">
    <source>
        <dbReference type="EMBL" id="AFH20288.1"/>
    </source>
</evidence>
<dbReference type="KEGG" id="vg:14181572"/>
<accession>K7P7E8</accession>
<reference evidence="2 3" key="1">
    <citation type="submission" date="2011-11" db="EMBL/GenBank/DDBJ databases">
        <title>The genomes of several lambdoid coliphages.</title>
        <authorList>
            <person name="Refardt D."/>
            <person name="Gencoglu M."/>
            <person name="Kunzli-Gontarczyk M."/>
            <person name="Bruggmann R."/>
            <person name="Kropinski A.M."/>
        </authorList>
    </citation>
    <scope>NUCLEOTIDE SEQUENCE [LARGE SCALE GENOMIC DNA]</scope>
</reference>
<keyword evidence="3" id="KW-1185">Reference proteome</keyword>
<protein>
    <submittedName>
        <fullName evidence="2">Uncharacterized protein</fullName>
    </submittedName>
</protein>
<gene>
    <name evidence="2" type="ORF">HK140_048</name>
</gene>
<dbReference type="EMBL" id="JQ086370">
    <property type="protein sequence ID" value="AFH20288.1"/>
    <property type="molecule type" value="Genomic_DNA"/>
</dbReference>
<feature type="region of interest" description="Disordered" evidence="1">
    <location>
        <begin position="1"/>
        <end position="41"/>
    </location>
</feature>
<proteinExistence type="predicted"/>
<evidence type="ECO:0000313" key="3">
    <source>
        <dbReference type="Proteomes" id="UP000010377"/>
    </source>
</evidence>
<sequence length="41" mass="4409">MQLHDGNRKISTRRVTAKVNSIGEMQPPNTANAAHATGGFM</sequence>
<name>K7P7E8_9CAUD</name>
<dbReference type="GeneID" id="14181572"/>
<evidence type="ECO:0000256" key="1">
    <source>
        <dbReference type="SAM" id="MobiDB-lite"/>
    </source>
</evidence>